<feature type="transmembrane region" description="Helical" evidence="2">
    <location>
        <begin position="148"/>
        <end position="169"/>
    </location>
</feature>
<proteinExistence type="predicted"/>
<keyword evidence="2" id="KW-0472">Membrane</keyword>
<keyword evidence="2" id="KW-0812">Transmembrane</keyword>
<feature type="transmembrane region" description="Helical" evidence="2">
    <location>
        <begin position="121"/>
        <end position="142"/>
    </location>
</feature>
<dbReference type="Proteomes" id="UP000523614">
    <property type="component" value="Unassembled WGS sequence"/>
</dbReference>
<feature type="transmembrane region" description="Helical" evidence="2">
    <location>
        <begin position="332"/>
        <end position="353"/>
    </location>
</feature>
<protein>
    <submittedName>
        <fullName evidence="4">DUF1624 domain-containing protein</fullName>
    </submittedName>
</protein>
<feature type="transmembrane region" description="Helical" evidence="2">
    <location>
        <begin position="254"/>
        <end position="275"/>
    </location>
</feature>
<evidence type="ECO:0000259" key="3">
    <source>
        <dbReference type="Pfam" id="PF07786"/>
    </source>
</evidence>
<evidence type="ECO:0000313" key="5">
    <source>
        <dbReference type="Proteomes" id="UP000523614"/>
    </source>
</evidence>
<feature type="transmembrane region" description="Helical" evidence="2">
    <location>
        <begin position="360"/>
        <end position="381"/>
    </location>
</feature>
<dbReference type="InterPro" id="IPR012429">
    <property type="entry name" value="HGSNAT_cat"/>
</dbReference>
<evidence type="ECO:0000313" key="4">
    <source>
        <dbReference type="EMBL" id="NLF92169.1"/>
    </source>
</evidence>
<feature type="region of interest" description="Disordered" evidence="1">
    <location>
        <begin position="1"/>
        <end position="50"/>
    </location>
</feature>
<feature type="transmembrane region" description="Helical" evidence="2">
    <location>
        <begin position="217"/>
        <end position="242"/>
    </location>
</feature>
<evidence type="ECO:0000256" key="2">
    <source>
        <dbReference type="SAM" id="Phobius"/>
    </source>
</evidence>
<name>A0A847HDU1_9CORY</name>
<dbReference type="EMBL" id="JAAYYP010000467">
    <property type="protein sequence ID" value="NLF92169.1"/>
    <property type="molecule type" value="Genomic_DNA"/>
</dbReference>
<feature type="transmembrane region" description="Helical" evidence="2">
    <location>
        <begin position="176"/>
        <end position="197"/>
    </location>
</feature>
<organism evidence="4 5">
    <name type="scientific">Corynebacterium marinum</name>
    <dbReference type="NCBI Taxonomy" id="349751"/>
    <lineage>
        <taxon>Bacteria</taxon>
        <taxon>Bacillati</taxon>
        <taxon>Actinomycetota</taxon>
        <taxon>Actinomycetes</taxon>
        <taxon>Mycobacteriales</taxon>
        <taxon>Corynebacteriaceae</taxon>
        <taxon>Corynebacterium</taxon>
    </lineage>
</organism>
<comment type="caution">
    <text evidence="4">The sequence shown here is derived from an EMBL/GenBank/DDBJ whole genome shotgun (WGS) entry which is preliminary data.</text>
</comment>
<feature type="compositionally biased region" description="Polar residues" evidence="1">
    <location>
        <begin position="1"/>
        <end position="10"/>
    </location>
</feature>
<feature type="transmembrane region" description="Helical" evidence="2">
    <location>
        <begin position="85"/>
        <end position="109"/>
    </location>
</feature>
<dbReference type="Pfam" id="PF07786">
    <property type="entry name" value="HGSNAT_cat"/>
    <property type="match status" value="1"/>
</dbReference>
<sequence length="446" mass="47527">MTIENFSPPTTHEGHLPPGVRPAPGPRPERSVWIGGPPADPADDSANRKKSRITGLDAARGIALIGMIATHVLPDVHEATGEPTLQWTLFAGNAAALFALLAGISLALMTGGTRPHAGRQWVRSSVAIFVRALIMFFVFGLALNMLPIPVYNILPYYALLFLLAIPFTLLRPLQLLVASIVFALLGPVAIYVINGTFDYTPIGSPSFTDLFYDPSSVMFSFLAGGAFPLLTWMTFICLGLMLGRMGLDRLSVQIQLAASGAILMVASGALSNILLTTGGGWQRIIDANPGMTAEDAFDIAIWGTPEDTFQLVPTTLWWLAVDGPHTNTPLSIGFSAGVALLILGGSLLLGRVWAHTLTPLIAAGSMTMTMYTAHLVFITFVDTTQLPSLWFFLQIGAAMVFATVWTMSVGRGPFEGLVTRISKGVAGGLVPGPVAPPKAGRRHLRS</sequence>
<keyword evidence="2" id="KW-1133">Transmembrane helix</keyword>
<dbReference type="AlphaFoldDB" id="A0A847HDU1"/>
<gene>
    <name evidence="4" type="ORF">GX570_12640</name>
</gene>
<feature type="transmembrane region" description="Helical" evidence="2">
    <location>
        <begin position="387"/>
        <end position="407"/>
    </location>
</feature>
<accession>A0A847HDU1</accession>
<evidence type="ECO:0000256" key="1">
    <source>
        <dbReference type="SAM" id="MobiDB-lite"/>
    </source>
</evidence>
<feature type="domain" description="Heparan-alpha-glucosaminide N-acetyltransferase catalytic" evidence="3">
    <location>
        <begin position="52"/>
        <end position="256"/>
    </location>
</feature>
<reference evidence="4 5" key="1">
    <citation type="journal article" date="2020" name="Biotechnol. Biofuels">
        <title>New insights from the biogas microbiome by comprehensive genome-resolved metagenomics of nearly 1600 species originating from multiple anaerobic digesters.</title>
        <authorList>
            <person name="Campanaro S."/>
            <person name="Treu L."/>
            <person name="Rodriguez-R L.M."/>
            <person name="Kovalovszki A."/>
            <person name="Ziels R.M."/>
            <person name="Maus I."/>
            <person name="Zhu X."/>
            <person name="Kougias P.G."/>
            <person name="Basile A."/>
            <person name="Luo G."/>
            <person name="Schluter A."/>
            <person name="Konstantinidis K.T."/>
            <person name="Angelidaki I."/>
        </authorList>
    </citation>
    <scope>NUCLEOTIDE SEQUENCE [LARGE SCALE GENOMIC DNA]</scope>
    <source>
        <strain evidence="4">AS06rmzACSIP_235</strain>
    </source>
</reference>